<dbReference type="Pfam" id="PF07813">
    <property type="entry name" value="LTXXQ"/>
    <property type="match status" value="1"/>
</dbReference>
<evidence type="ECO:0000313" key="1">
    <source>
        <dbReference type="EMBL" id="MBT0961209.1"/>
    </source>
</evidence>
<proteinExistence type="predicted"/>
<sequence length="151" mass="16328">MKRKTWIIGTLGVLTLAGLGATAVVARGGEWCEHPPIVRKTTAKLDGLEAALKLTPQQQGAWDTFEAALTAKAGDVEKAVADWRSTPMPATALGRLDKLQHGLDQGQALVSTVTEATKALYPALDADQQAVFDREFRFRPTHRRGWHGAEG</sequence>
<evidence type="ECO:0000313" key="2">
    <source>
        <dbReference type="Proteomes" id="UP000694660"/>
    </source>
</evidence>
<dbReference type="RefSeq" id="WP_214360966.1">
    <property type="nucleotide sequence ID" value="NZ_JAEKFT010000007.1"/>
</dbReference>
<gene>
    <name evidence="1" type="ORF">I8J34_08475</name>
</gene>
<dbReference type="AlphaFoldDB" id="A0A944H7I1"/>
<keyword evidence="2" id="KW-1185">Reference proteome</keyword>
<comment type="caution">
    <text evidence="1">The sequence shown here is derived from an EMBL/GenBank/DDBJ whole genome shotgun (WGS) entry which is preliminary data.</text>
</comment>
<organism evidence="1 2">
    <name type="scientific">Denitromonas iodatirespirans</name>
    <dbReference type="NCBI Taxonomy" id="2795389"/>
    <lineage>
        <taxon>Bacteria</taxon>
        <taxon>Pseudomonadati</taxon>
        <taxon>Pseudomonadota</taxon>
        <taxon>Betaproteobacteria</taxon>
        <taxon>Rhodocyclales</taxon>
        <taxon>Zoogloeaceae</taxon>
        <taxon>Denitromonas</taxon>
    </lineage>
</organism>
<accession>A0A944H7I1</accession>
<reference evidence="2" key="1">
    <citation type="journal article" date="2022" name="ISME J.">
        <title>Genetic and phylogenetic analysis of dissimilatory iodate-reducing bacteria identifies potential niches across the world's oceans.</title>
        <authorList>
            <person name="Reyes-Umana V."/>
            <person name="Henning Z."/>
            <person name="Lee K."/>
            <person name="Barnum T.P."/>
            <person name="Coates J.D."/>
        </authorList>
    </citation>
    <scope>NUCLEOTIDE SEQUENCE [LARGE SCALE GENOMIC DNA]</scope>
    <source>
        <strain evidence="2">IR12</strain>
    </source>
</reference>
<name>A0A944H7I1_DENI1</name>
<protein>
    <submittedName>
        <fullName evidence="1">Spy/CpxP family protein refolding chaperone</fullName>
    </submittedName>
</protein>
<dbReference type="Proteomes" id="UP000694660">
    <property type="component" value="Unassembled WGS sequence"/>
</dbReference>
<dbReference type="EMBL" id="JAEKFT010000007">
    <property type="protein sequence ID" value="MBT0961209.1"/>
    <property type="molecule type" value="Genomic_DNA"/>
</dbReference>
<dbReference type="GO" id="GO:0042597">
    <property type="term" value="C:periplasmic space"/>
    <property type="evidence" value="ECO:0007669"/>
    <property type="project" value="InterPro"/>
</dbReference>
<dbReference type="InterPro" id="IPR012899">
    <property type="entry name" value="LTXXQ"/>
</dbReference>